<dbReference type="SUPFAM" id="SSF103511">
    <property type="entry name" value="Chlorophyll a-b binding protein"/>
    <property type="match status" value="1"/>
</dbReference>
<dbReference type="EMBL" id="JNAH01000004">
    <property type="protein sequence ID" value="KGF87981.1"/>
    <property type="molecule type" value="Genomic_DNA"/>
</dbReference>
<comment type="caution">
    <text evidence="2">The sequence shown here is derived from an EMBL/GenBank/DDBJ whole genome shotgun (WGS) entry which is preliminary data.</text>
</comment>
<dbReference type="eggNOG" id="ENOG5032GBW">
    <property type="taxonomic scope" value="Bacteria"/>
</dbReference>
<keyword evidence="1" id="KW-0812">Transmembrane</keyword>
<reference evidence="3" key="1">
    <citation type="journal article" date="2014" name="Sci. Data">
        <title>Genomes of diverse isolates of the marine cyanobacterium Prochlorococcus.</title>
        <authorList>
            <person name="Biller S."/>
            <person name="Berube P."/>
            <person name="Thompson J."/>
            <person name="Kelly L."/>
            <person name="Roggensack S."/>
            <person name="Awad L."/>
            <person name="Roache-Johnson K."/>
            <person name="Ding H."/>
            <person name="Giovannoni S.J."/>
            <person name="Moore L.R."/>
            <person name="Chisholm S.W."/>
        </authorList>
    </citation>
    <scope>NUCLEOTIDE SEQUENCE [LARGE SCALE GENOMIC DNA]</scope>
    <source>
        <strain evidence="3">GP2</strain>
    </source>
</reference>
<dbReference type="AlphaFoldDB" id="A0A0A1ZHG4"/>
<evidence type="ECO:0000313" key="2">
    <source>
        <dbReference type="EMBL" id="KGF87981.1"/>
    </source>
</evidence>
<protein>
    <submittedName>
        <fullName evidence="2">Putative high light inducible protein</fullName>
    </submittedName>
</protein>
<evidence type="ECO:0000313" key="3">
    <source>
        <dbReference type="Proteomes" id="UP000030598"/>
    </source>
</evidence>
<keyword evidence="1" id="KW-0472">Membrane</keyword>
<evidence type="ECO:0000256" key="1">
    <source>
        <dbReference type="SAM" id="Phobius"/>
    </source>
</evidence>
<gene>
    <name evidence="2" type="ORF">EU91_1019</name>
</gene>
<organism evidence="2 3">
    <name type="scientific">Prochlorococcus marinus str. GP2</name>
    <dbReference type="NCBI Taxonomy" id="59925"/>
    <lineage>
        <taxon>Bacteria</taxon>
        <taxon>Bacillati</taxon>
        <taxon>Cyanobacteriota</taxon>
        <taxon>Cyanophyceae</taxon>
        <taxon>Synechococcales</taxon>
        <taxon>Prochlorococcaceae</taxon>
        <taxon>Prochlorococcus</taxon>
    </lineage>
</organism>
<sequence>MVLKKEDNIRSESFFPDSNYYLDLQENFKETPPSEDQIPNMGRDFVWPNSYWFIAERTNGRLAMIGFMAVIINYTLFGWIAYPIL</sequence>
<accession>A0A0A1ZHG4</accession>
<name>A0A0A1ZHG4_PROMR</name>
<feature type="transmembrane region" description="Helical" evidence="1">
    <location>
        <begin position="62"/>
        <end position="82"/>
    </location>
</feature>
<dbReference type="STRING" id="59925.EU91_1019"/>
<dbReference type="Proteomes" id="UP000030598">
    <property type="component" value="Unassembled WGS sequence"/>
</dbReference>
<proteinExistence type="predicted"/>
<dbReference type="RefSeq" id="WP_032524500.1">
    <property type="nucleotide sequence ID" value="NZ_CP138934.1"/>
</dbReference>
<keyword evidence="1" id="KW-1133">Transmembrane helix</keyword>